<dbReference type="Proteomes" id="UP000464178">
    <property type="component" value="Chromosome"/>
</dbReference>
<dbReference type="EMBL" id="LR593886">
    <property type="protein sequence ID" value="VTR93331.1"/>
    <property type="molecule type" value="Genomic_DNA"/>
</dbReference>
<dbReference type="RefSeq" id="WP_162668072.1">
    <property type="nucleotide sequence ID" value="NZ_LR593886.1"/>
</dbReference>
<gene>
    <name evidence="1" type="ORF">SOIL9_43830</name>
</gene>
<reference evidence="1 2" key="1">
    <citation type="submission" date="2019-05" db="EMBL/GenBank/DDBJ databases">
        <authorList>
            <consortium name="Science for Life Laboratories"/>
        </authorList>
    </citation>
    <scope>NUCLEOTIDE SEQUENCE [LARGE SCALE GENOMIC DNA]</scope>
    <source>
        <strain evidence="1">Soil9</strain>
    </source>
</reference>
<evidence type="ECO:0000313" key="1">
    <source>
        <dbReference type="EMBL" id="VTR93331.1"/>
    </source>
</evidence>
<protein>
    <submittedName>
        <fullName evidence="1">Uncharacterized protein</fullName>
    </submittedName>
</protein>
<dbReference type="KEGG" id="gms:SOIL9_43830"/>
<sequence>MVSGYFPAGVLDPSPNSEELFDGWFSQHLHSAGEQPLFPAPDNQPLTFRFLALPTWGKPSTVRVEQRGERWWLVGRMTDGDGGYDPGPVIRTAEGWLSATEVQRLDRLFRALSFWELPTAINDTGCDGTTWVLEGAGTGRYHVAHRWCPDKGPFAAFCSFLGQLGGFCAW</sequence>
<organism evidence="1 2">
    <name type="scientific">Gemmata massiliana</name>
    <dbReference type="NCBI Taxonomy" id="1210884"/>
    <lineage>
        <taxon>Bacteria</taxon>
        <taxon>Pseudomonadati</taxon>
        <taxon>Planctomycetota</taxon>
        <taxon>Planctomycetia</taxon>
        <taxon>Gemmatales</taxon>
        <taxon>Gemmataceae</taxon>
        <taxon>Gemmata</taxon>
    </lineage>
</organism>
<dbReference type="AlphaFoldDB" id="A0A6P2CWH1"/>
<keyword evidence="2" id="KW-1185">Reference proteome</keyword>
<name>A0A6P2CWH1_9BACT</name>
<proteinExistence type="predicted"/>
<accession>A0A6P2CWH1</accession>
<evidence type="ECO:0000313" key="2">
    <source>
        <dbReference type="Proteomes" id="UP000464178"/>
    </source>
</evidence>